<comment type="subcellular location">
    <subcellularLocation>
        <location evidence="1">Membrane</location>
        <topology evidence="1">Multi-pass membrane protein</topology>
    </subcellularLocation>
</comment>
<comment type="caution">
    <text evidence="10">The sequence shown here is derived from an EMBL/GenBank/DDBJ whole genome shotgun (WGS) entry which is preliminary data.</text>
</comment>
<dbReference type="PANTHER" id="PTHR33507:SF4">
    <property type="entry name" value="NODULATION COMPETITIVENESS PROTEIN NFED"/>
    <property type="match status" value="1"/>
</dbReference>
<dbReference type="Gene3D" id="2.40.50.140">
    <property type="entry name" value="Nucleic acid-binding proteins"/>
    <property type="match status" value="1"/>
</dbReference>
<dbReference type="InterPro" id="IPR002810">
    <property type="entry name" value="NfeD-like_C"/>
</dbReference>
<keyword evidence="6" id="KW-0732">Signal</keyword>
<dbReference type="FunFam" id="3.90.226.10:FF:000089">
    <property type="entry name" value="Membrane-bound serine protease"/>
    <property type="match status" value="1"/>
</dbReference>
<dbReference type="AlphaFoldDB" id="A0A848GPS0"/>
<dbReference type="InterPro" id="IPR029045">
    <property type="entry name" value="ClpP/crotonase-like_dom_sf"/>
</dbReference>
<protein>
    <submittedName>
        <fullName evidence="10">Nodulation protein NfeD</fullName>
    </submittedName>
</protein>
<feature type="chain" id="PRO_5032484258" evidence="6">
    <location>
        <begin position="20"/>
        <end position="428"/>
    </location>
</feature>
<evidence type="ECO:0000256" key="5">
    <source>
        <dbReference type="SAM" id="Phobius"/>
    </source>
</evidence>
<keyword evidence="11" id="KW-1185">Reference proteome</keyword>
<feature type="domain" description="NfeD1b N-terminal" evidence="9">
    <location>
        <begin position="23"/>
        <end position="214"/>
    </location>
</feature>
<dbReference type="Gene3D" id="3.90.226.10">
    <property type="entry name" value="2-enoyl-CoA Hydratase, Chain A, domain 1"/>
    <property type="match status" value="1"/>
</dbReference>
<keyword evidence="4 5" id="KW-0472">Membrane</keyword>
<keyword evidence="2 5" id="KW-0812">Transmembrane</keyword>
<gene>
    <name evidence="10" type="ORF">HHL17_16365</name>
</gene>
<evidence type="ECO:0000256" key="4">
    <source>
        <dbReference type="ARBA" id="ARBA00023136"/>
    </source>
</evidence>
<feature type="transmembrane region" description="Helical" evidence="5">
    <location>
        <begin position="256"/>
        <end position="274"/>
    </location>
</feature>
<evidence type="ECO:0000313" key="10">
    <source>
        <dbReference type="EMBL" id="NML38783.1"/>
    </source>
</evidence>
<name>A0A848GPS0_9BACT</name>
<dbReference type="SUPFAM" id="SSF141322">
    <property type="entry name" value="NfeD domain-like"/>
    <property type="match status" value="1"/>
</dbReference>
<evidence type="ECO:0000259" key="9">
    <source>
        <dbReference type="Pfam" id="PF25145"/>
    </source>
</evidence>
<evidence type="ECO:0000313" key="11">
    <source>
        <dbReference type="Proteomes" id="UP000583266"/>
    </source>
</evidence>
<dbReference type="GO" id="GO:0016020">
    <property type="term" value="C:membrane"/>
    <property type="evidence" value="ECO:0007669"/>
    <property type="project" value="UniProtKB-SubCell"/>
</dbReference>
<dbReference type="Pfam" id="PF24961">
    <property type="entry name" value="NfeD_membrane"/>
    <property type="match status" value="1"/>
</dbReference>
<feature type="transmembrane region" description="Helical" evidence="5">
    <location>
        <begin position="304"/>
        <end position="323"/>
    </location>
</feature>
<dbReference type="EMBL" id="JABBGC010000001">
    <property type="protein sequence ID" value="NML38783.1"/>
    <property type="molecule type" value="Genomic_DNA"/>
</dbReference>
<dbReference type="Pfam" id="PF01957">
    <property type="entry name" value="NfeD"/>
    <property type="match status" value="1"/>
</dbReference>
<dbReference type="InterPro" id="IPR056739">
    <property type="entry name" value="NfeD_membrane"/>
</dbReference>
<feature type="domain" description="NfeD integral membrane" evidence="8">
    <location>
        <begin position="233"/>
        <end position="352"/>
    </location>
</feature>
<accession>A0A848GPS0</accession>
<dbReference type="PANTHER" id="PTHR33507">
    <property type="entry name" value="INNER MEMBRANE PROTEIN YBBJ"/>
    <property type="match status" value="1"/>
</dbReference>
<dbReference type="RefSeq" id="WP_169225753.1">
    <property type="nucleotide sequence ID" value="NZ_JABBGC010000001.1"/>
</dbReference>
<feature type="domain" description="NfeD-like C-terminal" evidence="7">
    <location>
        <begin position="368"/>
        <end position="422"/>
    </location>
</feature>
<dbReference type="Pfam" id="PF25145">
    <property type="entry name" value="NfeD1b_N"/>
    <property type="match status" value="1"/>
</dbReference>
<evidence type="ECO:0000259" key="7">
    <source>
        <dbReference type="Pfam" id="PF01957"/>
    </source>
</evidence>
<reference evidence="10 11" key="1">
    <citation type="submission" date="2020-04" db="EMBL/GenBank/DDBJ databases">
        <title>Chitinophaga sp. G-6-1-13 sp. nov., isolated from soil.</title>
        <authorList>
            <person name="Dahal R.H."/>
            <person name="Chaudhary D.K."/>
        </authorList>
    </citation>
    <scope>NUCLEOTIDE SEQUENCE [LARGE SCALE GENOMIC DNA]</scope>
    <source>
        <strain evidence="10 11">G-6-1-13</strain>
    </source>
</reference>
<keyword evidence="3 5" id="KW-1133">Transmembrane helix</keyword>
<proteinExistence type="predicted"/>
<dbReference type="InterPro" id="IPR052165">
    <property type="entry name" value="Membrane_assoc_protease"/>
</dbReference>
<evidence type="ECO:0000256" key="1">
    <source>
        <dbReference type="ARBA" id="ARBA00004141"/>
    </source>
</evidence>
<sequence>MNHRIFSLALSLLSPLLLAAQTVVLIKIDGSINPVTAQFIHRGIETAQRSKAECLLIELNTPGGLLKSTRVIVSDMLESPVPTVVYVAPAGAQAGSAGVFITLAAHVAAMAPGTNIGAAHPVGLQAESDSIMNKKVTNDAVAFIRTIAERRKRNVEWAEKAVRNSVSITANQALDMKVIDLTAVNTAALLNHIDGKSVEIASGAVTLHTKNAHIQPLEMGVDEKILDVLCDPNIAYILLLLGLYGILFELYNPGAILPGIVGIISLILAFYSLHTLPINFAGLALIIFGIVLFLLEIKITSHGLLTLGGVLSLFLGSMMLVRVNPAAPGIRISENIIIISTIVSALFFLFVLGMGLKAQRLKPVSGIDGLIGENGVSLEELDPYGTARVHGEIWNTKSISGKIDKGKKVRVVGIKGLQLQVELNENAS</sequence>
<dbReference type="InterPro" id="IPR012340">
    <property type="entry name" value="NA-bd_OB-fold"/>
</dbReference>
<organism evidence="10 11">
    <name type="scientific">Chitinophaga fulva</name>
    <dbReference type="NCBI Taxonomy" id="2728842"/>
    <lineage>
        <taxon>Bacteria</taxon>
        <taxon>Pseudomonadati</taxon>
        <taxon>Bacteroidota</taxon>
        <taxon>Chitinophagia</taxon>
        <taxon>Chitinophagales</taxon>
        <taxon>Chitinophagaceae</taxon>
        <taxon>Chitinophaga</taxon>
    </lineage>
</organism>
<evidence type="ECO:0000256" key="3">
    <source>
        <dbReference type="ARBA" id="ARBA00022989"/>
    </source>
</evidence>
<dbReference type="InterPro" id="IPR056738">
    <property type="entry name" value="NfeD1b_N"/>
</dbReference>
<feature type="transmembrane region" description="Helical" evidence="5">
    <location>
        <begin position="234"/>
        <end position="251"/>
    </location>
</feature>
<dbReference type="CDD" id="cd07020">
    <property type="entry name" value="Clp_protease_NfeD_1"/>
    <property type="match status" value="1"/>
</dbReference>
<evidence type="ECO:0000256" key="2">
    <source>
        <dbReference type="ARBA" id="ARBA00022692"/>
    </source>
</evidence>
<dbReference type="Proteomes" id="UP000583266">
    <property type="component" value="Unassembled WGS sequence"/>
</dbReference>
<dbReference type="SUPFAM" id="SSF52096">
    <property type="entry name" value="ClpP/crotonase"/>
    <property type="match status" value="1"/>
</dbReference>
<feature type="transmembrane region" description="Helical" evidence="5">
    <location>
        <begin position="280"/>
        <end position="297"/>
    </location>
</feature>
<feature type="signal peptide" evidence="6">
    <location>
        <begin position="1"/>
        <end position="19"/>
    </location>
</feature>
<evidence type="ECO:0000256" key="6">
    <source>
        <dbReference type="SAM" id="SignalP"/>
    </source>
</evidence>
<evidence type="ECO:0000259" key="8">
    <source>
        <dbReference type="Pfam" id="PF24961"/>
    </source>
</evidence>
<feature type="transmembrane region" description="Helical" evidence="5">
    <location>
        <begin position="335"/>
        <end position="356"/>
    </location>
</feature>